<keyword evidence="11" id="KW-1185">Reference proteome</keyword>
<name>A0A8F7CEZ0_9MONO</name>
<dbReference type="Proteomes" id="UP001244659">
    <property type="component" value="Segment"/>
</dbReference>
<dbReference type="EMBL" id="MT823459">
    <property type="protein sequence ID" value="QXU63437.1"/>
    <property type="molecule type" value="Viral_cRNA"/>
</dbReference>
<evidence type="ECO:0000313" key="10">
    <source>
        <dbReference type="EMBL" id="QXU63464.1"/>
    </source>
</evidence>
<dbReference type="EMBL" id="MT823462">
    <property type="protein sequence ID" value="QXU63464.1"/>
    <property type="molecule type" value="Viral_cRNA"/>
</dbReference>
<dbReference type="Pfam" id="PF23765">
    <property type="entry name" value="Matrix_Paramyxo_C"/>
    <property type="match status" value="1"/>
</dbReference>
<dbReference type="Gene3D" id="2.70.20.60">
    <property type="entry name" value="Viral matrix protein, C-terminal domain"/>
    <property type="match status" value="1"/>
</dbReference>
<dbReference type="EMBL" id="MT823460">
    <property type="protein sequence ID" value="QXU63446.1"/>
    <property type="molecule type" value="Viral_cRNA"/>
</dbReference>
<protein>
    <recommendedName>
        <fullName evidence="2">Matrix protein</fullName>
    </recommendedName>
</protein>
<evidence type="ECO:0000313" key="9">
    <source>
        <dbReference type="EMBL" id="QXU63455.1"/>
    </source>
</evidence>
<comment type="subcellular location">
    <subcellularLocation>
        <location evidence="1">Virion</location>
    </subcellularLocation>
</comment>
<dbReference type="EMBL" id="MT823461">
    <property type="protein sequence ID" value="QXU63455.1"/>
    <property type="molecule type" value="Viral_cRNA"/>
</dbReference>
<reference evidence="7" key="2">
    <citation type="journal article" date="2021" name="Virology (Lond)">
        <title>Novel Paju Apodemus paramyxovirus 1 and 2, harbored by Apodemus agrarius in the Republic of Korea.</title>
        <authorList>
            <person name="Lee S.H."/>
            <person name="No J.S."/>
            <person name="Kim K."/>
            <person name="Budhathoki S."/>
            <person name="Park K."/>
            <person name="Lee G.Y."/>
            <person name="Cho S."/>
            <person name="Kim B.H."/>
            <person name="Cho S."/>
            <person name="Kim J."/>
            <person name="Lee J."/>
            <person name="Cho S.H."/>
            <person name="Kim H.C."/>
            <person name="Klein T.A."/>
            <person name="Uhm C.S."/>
            <person name="Kim W.K."/>
            <person name="Song J.W."/>
        </authorList>
    </citation>
    <scope>NUCLEOTIDE SEQUENCE</scope>
    <source>
        <strain evidence="7">Aa-17-179</strain>
        <strain evidence="9">Aa17-255</strain>
        <strain evidence="10">Aa17-260</strain>
        <strain evidence="8">Aa17-297</strain>
    </source>
</reference>
<proteinExistence type="predicted"/>
<evidence type="ECO:0000313" key="8">
    <source>
        <dbReference type="EMBL" id="QXU63446.1"/>
    </source>
</evidence>
<dbReference type="GO" id="GO:0039660">
    <property type="term" value="F:structural constituent of virion"/>
    <property type="evidence" value="ECO:0007669"/>
    <property type="project" value="UniProtKB-KW"/>
</dbReference>
<accession>A0A8F7CEZ0</accession>
<organism evidence="7 11">
    <name type="scientific">Jeilongvirus sp</name>
    <dbReference type="NCBI Taxonomy" id="2686070"/>
    <lineage>
        <taxon>Viruses</taxon>
        <taxon>Riboviria</taxon>
        <taxon>Orthornavirae</taxon>
        <taxon>Negarnaviricota</taxon>
        <taxon>Haploviricotina</taxon>
        <taxon>Monjiviricetes</taxon>
        <taxon>Mononegavirales</taxon>
        <taxon>Paramyxoviridae</taxon>
        <taxon>Orthoparamyxovirinae</taxon>
        <taxon>Jeilongvirus</taxon>
    </lineage>
</organism>
<dbReference type="GO" id="GO:0044423">
    <property type="term" value="C:virion component"/>
    <property type="evidence" value="ECO:0007669"/>
    <property type="project" value="UniProtKB-KW"/>
</dbReference>
<evidence type="ECO:0000313" key="11">
    <source>
        <dbReference type="Proteomes" id="UP001244659"/>
    </source>
</evidence>
<dbReference type="InterPro" id="IPR042539">
    <property type="entry name" value="Matrix_C"/>
</dbReference>
<feature type="domain" description="Matrix protein N-terminal" evidence="5">
    <location>
        <begin position="8"/>
        <end position="172"/>
    </location>
</feature>
<feature type="domain" description="Matrix protein C-terminal Paramyxoviridae" evidence="6">
    <location>
        <begin position="176"/>
        <end position="333"/>
    </location>
</feature>
<dbReference type="GO" id="GO:0019068">
    <property type="term" value="P:virion assembly"/>
    <property type="evidence" value="ECO:0007669"/>
    <property type="project" value="InterPro"/>
</dbReference>
<evidence type="ECO:0000256" key="2">
    <source>
        <dbReference type="ARBA" id="ARBA00017678"/>
    </source>
</evidence>
<reference evidence="7" key="1">
    <citation type="submission" date="2020-07" db="EMBL/GenBank/DDBJ databases">
        <authorList>
            <person name="Song J.-W."/>
        </authorList>
    </citation>
    <scope>NUCLEOTIDE SEQUENCE</scope>
    <source>
        <strain evidence="7">Aa-17-179</strain>
        <strain evidence="9">Aa17-255</strain>
        <strain evidence="10">Aa17-260</strain>
        <strain evidence="8">Aa17-297</strain>
    </source>
</reference>
<dbReference type="Pfam" id="PF00661">
    <property type="entry name" value="Matrix_Paramyxo_N"/>
    <property type="match status" value="1"/>
</dbReference>
<evidence type="ECO:0000259" key="6">
    <source>
        <dbReference type="Pfam" id="PF23765"/>
    </source>
</evidence>
<evidence type="ECO:0000256" key="4">
    <source>
        <dbReference type="ARBA" id="ARBA00023311"/>
    </source>
</evidence>
<dbReference type="InterPro" id="IPR055413">
    <property type="entry name" value="Matrix_Paramyxo_C"/>
</dbReference>
<keyword evidence="3" id="KW-0946">Virion</keyword>
<dbReference type="InterPro" id="IPR000982">
    <property type="entry name" value="Matrix_Paramyxo_N"/>
</dbReference>
<evidence type="ECO:0000256" key="1">
    <source>
        <dbReference type="ARBA" id="ARBA00004328"/>
    </source>
</evidence>
<evidence type="ECO:0000313" key="7">
    <source>
        <dbReference type="EMBL" id="QXU63437.1"/>
    </source>
</evidence>
<sequence>MAINAGTADFMESSWEEGGTLAAIDPEADSKGRLIPKYRVINPGRNNRKSGGYMYLLVHGIIEERHPDKVSPRNFKTFAAFPLGVGKSSASPQDLLDSVVGLDITVRRTAGSSEMLVFGTGNINPILAPWKNIFTTGSIFPAIKVCGNVDMVAVDRQQRFRPIFLTITLLTDAGIYKVPKNILDFRMANAVSFNLLIELNVGADFTSAGIKGMVNESGDRVTTFMIHIGNFLRKNGKEYSVDYCRQKVDKMDLRFSLGAVGGLSLHVNIMGKMSHALRAQLGYKTSICYSLMDTNPYLNKVMWKAECKINKVTAVLQPSVPKEFKVYEDVLIDHTGKIMK</sequence>
<keyword evidence="4" id="KW-0468">Viral matrix protein</keyword>
<evidence type="ECO:0000256" key="3">
    <source>
        <dbReference type="ARBA" id="ARBA00022844"/>
    </source>
</evidence>
<dbReference type="Gene3D" id="2.70.20.50">
    <property type="entry name" value="Viral matrix protein, N-terminal domain"/>
    <property type="match status" value="1"/>
</dbReference>
<evidence type="ECO:0000259" key="5">
    <source>
        <dbReference type="Pfam" id="PF00661"/>
    </source>
</evidence>
<dbReference type="InterPro" id="IPR042540">
    <property type="entry name" value="Matrix_N"/>
</dbReference>